<dbReference type="GO" id="GO:0005874">
    <property type="term" value="C:microtubule"/>
    <property type="evidence" value="ECO:0007669"/>
    <property type="project" value="UniProtKB-KW"/>
</dbReference>
<dbReference type="GO" id="GO:0005524">
    <property type="term" value="F:ATP binding"/>
    <property type="evidence" value="ECO:0007669"/>
    <property type="project" value="UniProtKB-UniRule"/>
</dbReference>
<dbReference type="FunFam" id="3.40.850.10:FF:000012">
    <property type="entry name" value="Kinesin-like protein"/>
    <property type="match status" value="1"/>
</dbReference>
<dbReference type="InterPro" id="IPR027640">
    <property type="entry name" value="Kinesin-like_fam"/>
</dbReference>
<evidence type="ECO:0000256" key="6">
    <source>
        <dbReference type="ARBA" id="ARBA00023175"/>
    </source>
</evidence>
<feature type="compositionally biased region" description="Polar residues" evidence="12">
    <location>
        <begin position="550"/>
        <end position="565"/>
    </location>
</feature>
<accession>A0A200PWS7</accession>
<evidence type="ECO:0000256" key="10">
    <source>
        <dbReference type="RuleBase" id="RU000394"/>
    </source>
</evidence>
<evidence type="ECO:0000256" key="11">
    <source>
        <dbReference type="SAM" id="Coils"/>
    </source>
</evidence>
<keyword evidence="15" id="KW-1185">Reference proteome</keyword>
<feature type="domain" description="Kinesin motor" evidence="13">
    <location>
        <begin position="205"/>
        <end position="539"/>
    </location>
</feature>
<dbReference type="PRINTS" id="PR00380">
    <property type="entry name" value="KINESINHEAVY"/>
</dbReference>
<protein>
    <recommendedName>
        <fullName evidence="10">Kinesin-like protein</fullName>
    </recommendedName>
</protein>
<proteinExistence type="inferred from homology"/>
<keyword evidence="11" id="KW-0175">Coiled coil</keyword>
<dbReference type="STRING" id="56857.A0A200PWS7"/>
<feature type="compositionally biased region" description="Polar residues" evidence="12">
    <location>
        <begin position="727"/>
        <end position="746"/>
    </location>
</feature>
<dbReference type="AlphaFoldDB" id="A0A200PWS7"/>
<dbReference type="Pfam" id="PF00225">
    <property type="entry name" value="Kinesin"/>
    <property type="match status" value="1"/>
</dbReference>
<dbReference type="OMA" id="PFIPKEM"/>
<dbReference type="PROSITE" id="PS50067">
    <property type="entry name" value="KINESIN_MOTOR_2"/>
    <property type="match status" value="1"/>
</dbReference>
<keyword evidence="3 10" id="KW-0493">Microtubule</keyword>
<evidence type="ECO:0000256" key="8">
    <source>
        <dbReference type="ARBA" id="ARBA00061030"/>
    </source>
</evidence>
<sequence length="847" mass="93617">MGGQMQQSNAAAAAAALYDHPGGGSLHNAGSSSDAGDAVMARWLQSAGLQHLASPLASTGIDHRLLPNLLMQGYGAQSAEEKQKLFKLLRNLNLNGDSGSEPYTPTAQSLGAVTTTDGFFSPELRGEFGAGLLDLHAMDDTELLTEDVMSEPFEPSPFMPADPRGFDNDFDVVTTRQQRGQAADASIRLPTNEKESGTKESNLAKIKVVVRKRPLNKKELSRKEEDIVTVVDDAYLTVHEPKLKVDLTAYVEKHEFCFDAVLDEQVTNDEVYRVTVEPIIPTIFQRTKATCFAYGQTGAGKTFTMQPLPLRAAEDIVRLLHHPTYRNQRFKLWLSFFEIYGGKLYDLLSDRRKLCMREDGRQQVCIVGLQEFEVSDVQIVKEYIERGNASRSTGSTGANEESSRSHAILQLVIKKHSEIKETRRQNDGNEPKPGKVVGKISFIDLAGSERGADTTDNDRQTRIEGAEINKSLLALKECIRALDNDQIHIPFRGSKLTEVLRDSFVGNSRTVMISCISPNAGSCEHTLNTLRYADRVKSLSKSGNAKKDQASGSLLPTSKESSSAPSLPLPMESEYVFEPTQEVKVADTSRRVVEKENSSFSGIPEFGKQPSSVPSNNPFGGREQHSSLPSNSLSNGREQPSSLPSYPFNGREESGVASSSLDRERVYLKNTYGGSSSQKLYSSAQNSNNSLEEEKVQKVSPPRRKVYREEKSEKQGSLARKDGGIDVSTTSYKQQNASDCTSNNVGARQYDSETPHDGDINAILEEEEALIAAHRKEIEDTMEIVREEMKLLAEVDQPGSLIDNYVTQLSFVLSRKAASLVSLQARLARFQHRLKEQEILSRKRVPR</sequence>
<feature type="compositionally biased region" description="Basic and acidic residues" evidence="12">
    <location>
        <begin position="707"/>
        <end position="724"/>
    </location>
</feature>
<keyword evidence="7" id="KW-0206">Cytoskeleton</keyword>
<keyword evidence="4 9" id="KW-0547">Nucleotide-binding</keyword>
<dbReference type="GO" id="GO:1903338">
    <property type="term" value="P:regulation of cell wall organization or biogenesis"/>
    <property type="evidence" value="ECO:0007669"/>
    <property type="project" value="UniProtKB-ARBA"/>
</dbReference>
<evidence type="ECO:0000256" key="2">
    <source>
        <dbReference type="ARBA" id="ARBA00022490"/>
    </source>
</evidence>
<dbReference type="InterPro" id="IPR019821">
    <property type="entry name" value="Kinesin_motor_CS"/>
</dbReference>
<feature type="compositionally biased region" description="Polar residues" evidence="12">
    <location>
        <begin position="609"/>
        <end position="618"/>
    </location>
</feature>
<dbReference type="PANTHER" id="PTHR47971:SF8">
    <property type="entry name" value="KINESIN-LIKE PROTEIN"/>
    <property type="match status" value="1"/>
</dbReference>
<evidence type="ECO:0000256" key="12">
    <source>
        <dbReference type="SAM" id="MobiDB-lite"/>
    </source>
</evidence>
<evidence type="ECO:0000256" key="9">
    <source>
        <dbReference type="PROSITE-ProRule" id="PRU00283"/>
    </source>
</evidence>
<dbReference type="InterPro" id="IPR036961">
    <property type="entry name" value="Kinesin_motor_dom_sf"/>
</dbReference>
<dbReference type="FunCoup" id="A0A200PWS7">
    <property type="interactions" value="2966"/>
</dbReference>
<evidence type="ECO:0000256" key="3">
    <source>
        <dbReference type="ARBA" id="ARBA00022701"/>
    </source>
</evidence>
<feature type="region of interest" description="Disordered" evidence="12">
    <location>
        <begin position="595"/>
        <end position="756"/>
    </location>
</feature>
<comment type="subcellular location">
    <subcellularLocation>
        <location evidence="1">Cytoplasm</location>
        <location evidence="1">Cytoskeleton</location>
    </subcellularLocation>
</comment>
<evidence type="ECO:0000256" key="7">
    <source>
        <dbReference type="ARBA" id="ARBA00023212"/>
    </source>
</evidence>
<evidence type="ECO:0000259" key="13">
    <source>
        <dbReference type="PROSITE" id="PS50067"/>
    </source>
</evidence>
<comment type="caution">
    <text evidence="14">The sequence shown here is derived from an EMBL/GenBank/DDBJ whole genome shotgun (WGS) entry which is preliminary data.</text>
</comment>
<feature type="region of interest" description="Disordered" evidence="12">
    <location>
        <begin position="540"/>
        <end position="569"/>
    </location>
</feature>
<name>A0A200PWS7_MACCD</name>
<dbReference type="GO" id="GO:0008017">
    <property type="term" value="F:microtubule binding"/>
    <property type="evidence" value="ECO:0007669"/>
    <property type="project" value="InterPro"/>
</dbReference>
<feature type="compositionally biased region" description="Polar residues" evidence="12">
    <location>
        <begin position="626"/>
        <end position="644"/>
    </location>
</feature>
<dbReference type="PROSITE" id="PS00411">
    <property type="entry name" value="KINESIN_MOTOR_1"/>
    <property type="match status" value="1"/>
</dbReference>
<dbReference type="SUPFAM" id="SSF52540">
    <property type="entry name" value="P-loop containing nucleoside triphosphate hydrolases"/>
    <property type="match status" value="1"/>
</dbReference>
<organism evidence="14 15">
    <name type="scientific">Macleaya cordata</name>
    <name type="common">Five-seeded plume-poppy</name>
    <name type="synonym">Bocconia cordata</name>
    <dbReference type="NCBI Taxonomy" id="56857"/>
    <lineage>
        <taxon>Eukaryota</taxon>
        <taxon>Viridiplantae</taxon>
        <taxon>Streptophyta</taxon>
        <taxon>Embryophyta</taxon>
        <taxon>Tracheophyta</taxon>
        <taxon>Spermatophyta</taxon>
        <taxon>Magnoliopsida</taxon>
        <taxon>Ranunculales</taxon>
        <taxon>Papaveraceae</taxon>
        <taxon>Papaveroideae</taxon>
        <taxon>Macleaya</taxon>
    </lineage>
</organism>
<feature type="coiled-coil region" evidence="11">
    <location>
        <begin position="764"/>
        <end position="795"/>
    </location>
</feature>
<dbReference type="InterPro" id="IPR027417">
    <property type="entry name" value="P-loop_NTPase"/>
</dbReference>
<feature type="compositionally biased region" description="Polar residues" evidence="12">
    <location>
        <begin position="672"/>
        <end position="690"/>
    </location>
</feature>
<keyword evidence="5 9" id="KW-0067">ATP-binding</keyword>
<comment type="similarity">
    <text evidence="8">Belongs to the TRAFAC class myosin-kinesin ATPase superfamily. Kinesin family. KIN-13 subfamily.</text>
</comment>
<evidence type="ECO:0000256" key="1">
    <source>
        <dbReference type="ARBA" id="ARBA00004245"/>
    </source>
</evidence>
<dbReference type="Gene3D" id="3.40.850.10">
    <property type="entry name" value="Kinesin motor domain"/>
    <property type="match status" value="1"/>
</dbReference>
<dbReference type="GO" id="GO:0003777">
    <property type="term" value="F:microtubule motor activity"/>
    <property type="evidence" value="ECO:0007669"/>
    <property type="project" value="InterPro"/>
</dbReference>
<dbReference type="InParanoid" id="A0A200PWS7"/>
<reference evidence="14 15" key="1">
    <citation type="journal article" date="2017" name="Mol. Plant">
        <title>The Genome of Medicinal Plant Macleaya cordata Provides New Insights into Benzylisoquinoline Alkaloids Metabolism.</title>
        <authorList>
            <person name="Liu X."/>
            <person name="Liu Y."/>
            <person name="Huang P."/>
            <person name="Ma Y."/>
            <person name="Qing Z."/>
            <person name="Tang Q."/>
            <person name="Cao H."/>
            <person name="Cheng P."/>
            <person name="Zheng Y."/>
            <person name="Yuan Z."/>
            <person name="Zhou Y."/>
            <person name="Liu J."/>
            <person name="Tang Z."/>
            <person name="Zhuo Y."/>
            <person name="Zhang Y."/>
            <person name="Yu L."/>
            <person name="Huang J."/>
            <person name="Yang P."/>
            <person name="Peng Q."/>
            <person name="Zhang J."/>
            <person name="Jiang W."/>
            <person name="Zhang Z."/>
            <person name="Lin K."/>
            <person name="Ro D.K."/>
            <person name="Chen X."/>
            <person name="Xiong X."/>
            <person name="Shang Y."/>
            <person name="Huang S."/>
            <person name="Zeng J."/>
        </authorList>
    </citation>
    <scope>NUCLEOTIDE SEQUENCE [LARGE SCALE GENOMIC DNA]</scope>
    <source>
        <strain evidence="15">cv. BLH2017</strain>
        <tissue evidence="14">Root</tissue>
    </source>
</reference>
<dbReference type="EMBL" id="MVGT01003949">
    <property type="protein sequence ID" value="OVA02652.1"/>
    <property type="molecule type" value="Genomic_DNA"/>
</dbReference>
<evidence type="ECO:0000313" key="14">
    <source>
        <dbReference type="EMBL" id="OVA02652.1"/>
    </source>
</evidence>
<keyword evidence="6 9" id="KW-0505">Motor protein</keyword>
<evidence type="ECO:0000256" key="4">
    <source>
        <dbReference type="ARBA" id="ARBA00022741"/>
    </source>
</evidence>
<gene>
    <name evidence="14" type="ORF">BVC80_9091g164</name>
</gene>
<feature type="binding site" evidence="9">
    <location>
        <begin position="295"/>
        <end position="302"/>
    </location>
    <ligand>
        <name>ATP</name>
        <dbReference type="ChEBI" id="CHEBI:30616"/>
    </ligand>
</feature>
<dbReference type="CDD" id="cd01367">
    <property type="entry name" value="KISc_KIF2_like"/>
    <property type="match status" value="1"/>
</dbReference>
<dbReference type="GO" id="GO:0007019">
    <property type="term" value="P:microtubule depolymerization"/>
    <property type="evidence" value="ECO:0007669"/>
    <property type="project" value="TreeGrafter"/>
</dbReference>
<dbReference type="PANTHER" id="PTHR47971">
    <property type="entry name" value="KINESIN-RELATED PROTEIN 6"/>
    <property type="match status" value="1"/>
</dbReference>
<dbReference type="Proteomes" id="UP000195402">
    <property type="component" value="Unassembled WGS sequence"/>
</dbReference>
<dbReference type="InterPro" id="IPR001752">
    <property type="entry name" value="Kinesin_motor_dom"/>
</dbReference>
<evidence type="ECO:0000313" key="15">
    <source>
        <dbReference type="Proteomes" id="UP000195402"/>
    </source>
</evidence>
<evidence type="ECO:0000256" key="5">
    <source>
        <dbReference type="ARBA" id="ARBA00022840"/>
    </source>
</evidence>
<dbReference type="OrthoDB" id="3176171at2759"/>
<dbReference type="GO" id="GO:0007018">
    <property type="term" value="P:microtubule-based movement"/>
    <property type="evidence" value="ECO:0007669"/>
    <property type="project" value="InterPro"/>
</dbReference>
<dbReference type="SMART" id="SM00129">
    <property type="entry name" value="KISc"/>
    <property type="match status" value="1"/>
</dbReference>
<keyword evidence="2" id="KW-0963">Cytoplasm</keyword>